<dbReference type="EC" id="2.1.1.176" evidence="4"/>
<dbReference type="GO" id="GO:0005737">
    <property type="term" value="C:cytoplasm"/>
    <property type="evidence" value="ECO:0007669"/>
    <property type="project" value="UniProtKB-SubCell"/>
</dbReference>
<evidence type="ECO:0000256" key="10">
    <source>
        <dbReference type="ARBA" id="ARBA00022884"/>
    </source>
</evidence>
<dbReference type="CDD" id="cd02440">
    <property type="entry name" value="AdoMet_MTases"/>
    <property type="match status" value="1"/>
</dbReference>
<keyword evidence="17" id="KW-1185">Reference proteome</keyword>
<evidence type="ECO:0000259" key="15">
    <source>
        <dbReference type="PROSITE" id="PS51686"/>
    </source>
</evidence>
<evidence type="ECO:0000256" key="9">
    <source>
        <dbReference type="ARBA" id="ARBA00022691"/>
    </source>
</evidence>
<evidence type="ECO:0000256" key="12">
    <source>
        <dbReference type="ARBA" id="ARBA00031088"/>
    </source>
</evidence>
<evidence type="ECO:0000256" key="2">
    <source>
        <dbReference type="ARBA" id="ARBA00004496"/>
    </source>
</evidence>
<comment type="caution">
    <text evidence="16">The sequence shown here is derived from an EMBL/GenBank/DDBJ whole genome shotgun (WGS) entry which is preliminary data.</text>
</comment>
<dbReference type="InterPro" id="IPR023267">
    <property type="entry name" value="RCMT"/>
</dbReference>
<evidence type="ECO:0000256" key="1">
    <source>
        <dbReference type="ARBA" id="ARBA00002724"/>
    </source>
</evidence>
<keyword evidence="6" id="KW-0698">rRNA processing</keyword>
<keyword evidence="7 14" id="KW-0489">Methyltransferase</keyword>
<dbReference type="FunFam" id="3.30.70.1170:FF:000003">
    <property type="entry name" value="16S rRNA (Cytosine(967)-C(5))-methyltransferase RsmB"/>
    <property type="match status" value="1"/>
</dbReference>
<evidence type="ECO:0000256" key="8">
    <source>
        <dbReference type="ARBA" id="ARBA00022679"/>
    </source>
</evidence>
<evidence type="ECO:0000256" key="4">
    <source>
        <dbReference type="ARBA" id="ARBA00012140"/>
    </source>
</evidence>
<dbReference type="Pfam" id="PF22458">
    <property type="entry name" value="RsmF-B_ferredox"/>
    <property type="match status" value="1"/>
</dbReference>
<dbReference type="InterPro" id="IPR054728">
    <property type="entry name" value="RsmB-like_ferredoxin"/>
</dbReference>
<comment type="similarity">
    <text evidence="3 14">Belongs to the class I-like SAM-binding methyltransferase superfamily. RsmB/NOP family.</text>
</comment>
<dbReference type="InterPro" id="IPR029063">
    <property type="entry name" value="SAM-dependent_MTases_sf"/>
</dbReference>
<keyword evidence="9 14" id="KW-0949">S-adenosyl-L-methionine</keyword>
<feature type="binding site" evidence="14">
    <location>
        <position position="313"/>
    </location>
    <ligand>
        <name>S-adenosyl-L-methionine</name>
        <dbReference type="ChEBI" id="CHEBI:59789"/>
    </ligand>
</feature>
<protein>
    <recommendedName>
        <fullName evidence="4">16S rRNA (cytosine(967)-C(5))-methyltransferase</fullName>
        <ecNumber evidence="4">2.1.1.176</ecNumber>
    </recommendedName>
    <alternativeName>
        <fullName evidence="11">16S rRNA m5C967 methyltransferase</fullName>
    </alternativeName>
    <alternativeName>
        <fullName evidence="12">rRNA (cytosine-C(5)-)-methyltransferase RsmB</fullName>
    </alternativeName>
</protein>
<dbReference type="SUPFAM" id="SSF48013">
    <property type="entry name" value="NusB-like"/>
    <property type="match status" value="1"/>
</dbReference>
<dbReference type="PANTHER" id="PTHR22807">
    <property type="entry name" value="NOP2 YEAST -RELATED NOL1/NOP2/FMU SUN DOMAIN-CONTAINING"/>
    <property type="match status" value="1"/>
</dbReference>
<evidence type="ECO:0000256" key="11">
    <source>
        <dbReference type="ARBA" id="ARBA00030399"/>
    </source>
</evidence>
<evidence type="ECO:0000256" key="5">
    <source>
        <dbReference type="ARBA" id="ARBA00022490"/>
    </source>
</evidence>
<organism evidence="16 17">
    <name type="scientific">Pullulanibacillus pueri</name>
    <dbReference type="NCBI Taxonomy" id="1437324"/>
    <lineage>
        <taxon>Bacteria</taxon>
        <taxon>Bacillati</taxon>
        <taxon>Bacillota</taxon>
        <taxon>Bacilli</taxon>
        <taxon>Bacillales</taxon>
        <taxon>Sporolactobacillaceae</taxon>
        <taxon>Pullulanibacillus</taxon>
    </lineage>
</organism>
<dbReference type="InterPro" id="IPR035926">
    <property type="entry name" value="NusB-like_sf"/>
</dbReference>
<gene>
    <name evidence="16" type="primary">rsmB</name>
    <name evidence="16" type="ORF">GCM10007096_03310</name>
</gene>
<accession>A0A8J2ZRX4</accession>
<keyword evidence="8 14" id="KW-0808">Transferase</keyword>
<dbReference type="SUPFAM" id="SSF53335">
    <property type="entry name" value="S-adenosyl-L-methionine-dependent methyltransferases"/>
    <property type="match status" value="1"/>
</dbReference>
<feature type="domain" description="SAM-dependent MTase RsmB/NOP-type" evidence="15">
    <location>
        <begin position="173"/>
        <end position="452"/>
    </location>
</feature>
<dbReference type="Pfam" id="PF01189">
    <property type="entry name" value="Methyltr_RsmB-F"/>
    <property type="match status" value="1"/>
</dbReference>
<feature type="binding site" evidence="14">
    <location>
        <begin position="262"/>
        <end position="268"/>
    </location>
    <ligand>
        <name>S-adenosyl-L-methionine</name>
        <dbReference type="ChEBI" id="CHEBI:59789"/>
    </ligand>
</feature>
<feature type="binding site" evidence="14">
    <location>
        <position position="286"/>
    </location>
    <ligand>
        <name>S-adenosyl-L-methionine</name>
        <dbReference type="ChEBI" id="CHEBI:59789"/>
    </ligand>
</feature>
<name>A0A8J2ZRX4_9BACL</name>
<evidence type="ECO:0000313" key="17">
    <source>
        <dbReference type="Proteomes" id="UP000656813"/>
    </source>
</evidence>
<dbReference type="Gene3D" id="3.30.70.1170">
    <property type="entry name" value="Sun protein, domain 3"/>
    <property type="match status" value="1"/>
</dbReference>
<dbReference type="Gene3D" id="1.10.940.10">
    <property type="entry name" value="NusB-like"/>
    <property type="match status" value="1"/>
</dbReference>
<comment type="subcellular location">
    <subcellularLocation>
        <location evidence="2">Cytoplasm</location>
    </subcellularLocation>
</comment>
<feature type="active site" description="Nucleophile" evidence="14">
    <location>
        <position position="385"/>
    </location>
</feature>
<dbReference type="InterPro" id="IPR018314">
    <property type="entry name" value="RsmB/NOL1/NOP2-like_CS"/>
</dbReference>
<dbReference type="GO" id="GO:0003723">
    <property type="term" value="F:RNA binding"/>
    <property type="evidence" value="ECO:0007669"/>
    <property type="project" value="UniProtKB-UniRule"/>
</dbReference>
<evidence type="ECO:0000256" key="3">
    <source>
        <dbReference type="ARBA" id="ARBA00007494"/>
    </source>
</evidence>
<dbReference type="AlphaFoldDB" id="A0A8J2ZRX4"/>
<dbReference type="InterPro" id="IPR049560">
    <property type="entry name" value="MeTrfase_RsmB-F_NOP2_cat"/>
</dbReference>
<dbReference type="InterPro" id="IPR004573">
    <property type="entry name" value="rRNA_ssu_MeTfrase_B"/>
</dbReference>
<dbReference type="InterPro" id="IPR001678">
    <property type="entry name" value="MeTrfase_RsmB-F_NOP2_dom"/>
</dbReference>
<dbReference type="Gene3D" id="3.40.50.150">
    <property type="entry name" value="Vaccinia Virus protein VP39"/>
    <property type="match status" value="1"/>
</dbReference>
<dbReference type="NCBIfam" id="TIGR00563">
    <property type="entry name" value="rsmB"/>
    <property type="match status" value="1"/>
</dbReference>
<dbReference type="FunFam" id="1.10.940.10:FF:000006">
    <property type="entry name" value="16S rRNA (Cytosine(967)-C(5))-methyltransferase RsmB"/>
    <property type="match status" value="1"/>
</dbReference>
<dbReference type="PROSITE" id="PS01153">
    <property type="entry name" value="NOL1_NOP2_SUN"/>
    <property type="match status" value="1"/>
</dbReference>
<dbReference type="PRINTS" id="PR02008">
    <property type="entry name" value="RCMTFAMILY"/>
</dbReference>
<dbReference type="GO" id="GO:0006355">
    <property type="term" value="P:regulation of DNA-templated transcription"/>
    <property type="evidence" value="ECO:0007669"/>
    <property type="project" value="InterPro"/>
</dbReference>
<dbReference type="Proteomes" id="UP000656813">
    <property type="component" value="Unassembled WGS sequence"/>
</dbReference>
<reference evidence="16" key="1">
    <citation type="journal article" date="2014" name="Int. J. Syst. Evol. Microbiol.">
        <title>Complete genome sequence of Corynebacterium casei LMG S-19264T (=DSM 44701T), isolated from a smear-ripened cheese.</title>
        <authorList>
            <consortium name="US DOE Joint Genome Institute (JGI-PGF)"/>
            <person name="Walter F."/>
            <person name="Albersmeier A."/>
            <person name="Kalinowski J."/>
            <person name="Ruckert C."/>
        </authorList>
    </citation>
    <scope>NUCLEOTIDE SEQUENCE</scope>
    <source>
        <strain evidence="16">CGMCC 1.12777</strain>
    </source>
</reference>
<evidence type="ECO:0000256" key="6">
    <source>
        <dbReference type="ARBA" id="ARBA00022552"/>
    </source>
</evidence>
<evidence type="ECO:0000313" key="16">
    <source>
        <dbReference type="EMBL" id="GGH74770.1"/>
    </source>
</evidence>
<dbReference type="FunFam" id="3.40.50.150:FF:000022">
    <property type="entry name" value="Ribosomal RNA small subunit methyltransferase B"/>
    <property type="match status" value="1"/>
</dbReference>
<comment type="catalytic activity">
    <reaction evidence="13">
        <text>cytidine(967) in 16S rRNA + S-adenosyl-L-methionine = 5-methylcytidine(967) in 16S rRNA + S-adenosyl-L-homocysteine + H(+)</text>
        <dbReference type="Rhea" id="RHEA:42748"/>
        <dbReference type="Rhea" id="RHEA-COMP:10219"/>
        <dbReference type="Rhea" id="RHEA-COMP:10220"/>
        <dbReference type="ChEBI" id="CHEBI:15378"/>
        <dbReference type="ChEBI" id="CHEBI:57856"/>
        <dbReference type="ChEBI" id="CHEBI:59789"/>
        <dbReference type="ChEBI" id="CHEBI:74483"/>
        <dbReference type="ChEBI" id="CHEBI:82748"/>
        <dbReference type="EC" id="2.1.1.176"/>
    </reaction>
</comment>
<feature type="binding site" evidence="14">
    <location>
        <position position="332"/>
    </location>
    <ligand>
        <name>S-adenosyl-L-methionine</name>
        <dbReference type="ChEBI" id="CHEBI:59789"/>
    </ligand>
</feature>
<evidence type="ECO:0000256" key="14">
    <source>
        <dbReference type="PROSITE-ProRule" id="PRU01023"/>
    </source>
</evidence>
<dbReference type="GO" id="GO:0008649">
    <property type="term" value="F:rRNA methyltransferase activity"/>
    <property type="evidence" value="ECO:0007669"/>
    <property type="project" value="InterPro"/>
</dbReference>
<dbReference type="PANTHER" id="PTHR22807:SF53">
    <property type="entry name" value="RIBOSOMAL RNA SMALL SUBUNIT METHYLTRANSFERASE B-RELATED"/>
    <property type="match status" value="1"/>
</dbReference>
<comment type="function">
    <text evidence="1">Specifically methylates the cytosine at position 967 (m5C967) of 16S rRNA.</text>
</comment>
<keyword evidence="10 14" id="KW-0694">RNA-binding</keyword>
<dbReference type="InterPro" id="IPR006027">
    <property type="entry name" value="NusB_RsmB_TIM44"/>
</dbReference>
<reference evidence="16" key="2">
    <citation type="submission" date="2020-09" db="EMBL/GenBank/DDBJ databases">
        <authorList>
            <person name="Sun Q."/>
            <person name="Zhou Y."/>
        </authorList>
    </citation>
    <scope>NUCLEOTIDE SEQUENCE</scope>
    <source>
        <strain evidence="16">CGMCC 1.12777</strain>
    </source>
</reference>
<proteinExistence type="inferred from homology"/>
<dbReference type="Pfam" id="PF01029">
    <property type="entry name" value="NusB"/>
    <property type="match status" value="1"/>
</dbReference>
<evidence type="ECO:0000256" key="13">
    <source>
        <dbReference type="ARBA" id="ARBA00047283"/>
    </source>
</evidence>
<dbReference type="NCBIfam" id="NF011494">
    <property type="entry name" value="PRK14902.1"/>
    <property type="match status" value="1"/>
</dbReference>
<keyword evidence="5" id="KW-0963">Cytoplasm</keyword>
<dbReference type="PROSITE" id="PS51686">
    <property type="entry name" value="SAM_MT_RSMB_NOP"/>
    <property type="match status" value="1"/>
</dbReference>
<sequence>MTRIKTKSVRFIAVEVLEKIEKQGAYSQIALNHAIEKANLNGQDIGLLTQLVYGTIQRRLTLDFFIEAFVNKGKKVEPWVRQLLRLSFFQMAYLDKIPEHAIVSEAVTIAKIRGHKGIAGFVNGVLRQALRQGLPDIQAIQDPEARMALSTSHPKWLIKRWSQFYGQTVTEKICEVNNTAPSVSLRINRLKTTRDAMIQELTEDGLVVEKGELSEEALILNKGKIIDHQAYREGRVTIQDESSMLIAHALDPRPEHKVLDACAGPGGKTTHIAELMDNQGTIIGLDIHKHKTKLIDDSAARLDITNIHTEVLDARKVAEVYKNESFDRILVDAPCTGFGVIRRKPEIKYQKTQADIENIARIQHNILSAVAPLLKKGGKLVYSTCTIDKEENVMTAQAFLDAFPDFKVDDRLQERLPQAVSETSTWNGKGMVQILPQDFNTDGFFISCFIKG</sequence>
<dbReference type="EMBL" id="BMFV01000001">
    <property type="protein sequence ID" value="GGH74770.1"/>
    <property type="molecule type" value="Genomic_DNA"/>
</dbReference>
<evidence type="ECO:0000256" key="7">
    <source>
        <dbReference type="ARBA" id="ARBA00022603"/>
    </source>
</evidence>